<dbReference type="PATRIC" id="fig|1341156.4.peg.2513"/>
<dbReference type="AlphaFoldDB" id="A0A011UZA1"/>
<proteinExistence type="predicted"/>
<accession>A0A011UZA1</accession>
<organism evidence="1 2">
    <name type="scientific">Ruminococcus albus SY3</name>
    <dbReference type="NCBI Taxonomy" id="1341156"/>
    <lineage>
        <taxon>Bacteria</taxon>
        <taxon>Bacillati</taxon>
        <taxon>Bacillota</taxon>
        <taxon>Clostridia</taxon>
        <taxon>Eubacteriales</taxon>
        <taxon>Oscillospiraceae</taxon>
        <taxon>Ruminococcus</taxon>
    </lineage>
</organism>
<name>A0A011UZA1_RUMAL</name>
<evidence type="ECO:0000313" key="2">
    <source>
        <dbReference type="Proteomes" id="UP000021369"/>
    </source>
</evidence>
<keyword evidence="2" id="KW-1185">Reference proteome</keyword>
<gene>
    <name evidence="1" type="ORF">RASY3_14235</name>
</gene>
<dbReference type="RefSeq" id="WP_037289257.1">
    <property type="nucleotide sequence ID" value="NZ_JEOB01000004.1"/>
</dbReference>
<protein>
    <submittedName>
        <fullName evidence="1">Uncharacterized protein</fullName>
    </submittedName>
</protein>
<dbReference type="Proteomes" id="UP000021369">
    <property type="component" value="Unassembled WGS sequence"/>
</dbReference>
<reference evidence="1 2" key="1">
    <citation type="submission" date="2013-06" db="EMBL/GenBank/DDBJ databases">
        <title>Rumen cellulosomics: divergent fiber-degrading strategies revealed by comparative genome-wide analysis of six Ruminococcal strains.</title>
        <authorList>
            <person name="Dassa B."/>
            <person name="Borovok I."/>
            <person name="Lamed R."/>
            <person name="Flint H."/>
            <person name="Yeoman C.J."/>
            <person name="White B."/>
            <person name="Bayer E.A."/>
        </authorList>
    </citation>
    <scope>NUCLEOTIDE SEQUENCE [LARGE SCALE GENOMIC DNA]</scope>
    <source>
        <strain evidence="1 2">SY3</strain>
    </source>
</reference>
<evidence type="ECO:0000313" key="1">
    <source>
        <dbReference type="EMBL" id="EXM38492.1"/>
    </source>
</evidence>
<dbReference type="EMBL" id="JEOB01000004">
    <property type="protein sequence ID" value="EXM38492.1"/>
    <property type="molecule type" value="Genomic_DNA"/>
</dbReference>
<sequence>MLQTPINVEPSGGRVKTVGDTISMGFTFQGDLLTFVQGQVRDMEDNGGSTLGTLNYVMPQGGHLSVIHNGQRVGYVDSDGWMAARLVPGHNYKHFFRLFQHYPEGMRSGSTSIAGRPMPDMYYARGKIYQKNYTSYNNKSAYARGDVCTSSGYIYACNTAITKNEDDEYNSDGSSFNASHWTRVYSNQTVIEPNLENIKEPFYYGWDTTEEGTTTHHEILLGAIYMDIMYERHMISAYDKTTGIVSFQKVTFNPNTQGYTAQEVTRIQDDTLSSGSYFKIDKHNAYKMYVNYLETGWYDFKWRNKPTITTTVELSADRETASRAEKDALGVGFNCEGTYAHSEAVGLKWYQYQLYALDIDAYSTTRNYTVGDKVIYNGKAYYCRSATSGTFNPSKWTETNIQSSGELIEETDRIFSYDLQAGFPVHPFTYGHYVKLNIATQDDDMANTIYAVGRAEEDPEHGYDDIEFTPVSINDQPFIANDQSNDITIYDSKITLNWETNAMYTFGIFRREIYKDGTVARFAHFLGNAKQSYIHHGMYGFRFIDYSAANNSTYQYEIVVKDDRTGANYGAPCCAVYVYNVHTKWEGWRIIGLTPKEDKVNRHYMQVGDEWKFISEIDSGDITRNITSALHVGTSAYAKTTRNNTKYESGSFTANLLSVSCPDNQVIDDIERVNKWMDFICGDNPFLLKSDKGDVWVVSIVNSPSRQYDETYDPIYTKVRYEWAESKNKNKCVFY</sequence>
<comment type="caution">
    <text evidence="1">The sequence shown here is derived from an EMBL/GenBank/DDBJ whole genome shotgun (WGS) entry which is preliminary data.</text>
</comment>